<keyword evidence="3" id="KW-1133">Transmembrane helix</keyword>
<dbReference type="SUPFAM" id="SSF103481">
    <property type="entry name" value="Multidrug resistance efflux transporter EmrE"/>
    <property type="match status" value="1"/>
</dbReference>
<dbReference type="InterPro" id="IPR000620">
    <property type="entry name" value="EamA_dom"/>
</dbReference>
<accession>A0ABU5C786</accession>
<keyword evidence="3" id="KW-0472">Membrane</keyword>
<keyword evidence="3" id="KW-0812">Transmembrane</keyword>
<feature type="domain" description="EamA" evidence="4">
    <location>
        <begin position="18"/>
        <end position="151"/>
    </location>
</feature>
<keyword evidence="6" id="KW-1185">Reference proteome</keyword>
<evidence type="ECO:0000313" key="5">
    <source>
        <dbReference type="EMBL" id="MDY0395089.1"/>
    </source>
</evidence>
<proteinExistence type="inferred from homology"/>
<dbReference type="EMBL" id="JAWDIP010000003">
    <property type="protein sequence ID" value="MDY0395089.1"/>
    <property type="molecule type" value="Genomic_DNA"/>
</dbReference>
<evidence type="ECO:0000256" key="3">
    <source>
        <dbReference type="SAM" id="Phobius"/>
    </source>
</evidence>
<evidence type="ECO:0000259" key="4">
    <source>
        <dbReference type="Pfam" id="PF00892"/>
    </source>
</evidence>
<comment type="similarity">
    <text evidence="2">Belongs to the EamA transporter family.</text>
</comment>
<evidence type="ECO:0000256" key="2">
    <source>
        <dbReference type="ARBA" id="ARBA00007362"/>
    </source>
</evidence>
<feature type="transmembrane region" description="Helical" evidence="3">
    <location>
        <begin position="12"/>
        <end position="34"/>
    </location>
</feature>
<dbReference type="InterPro" id="IPR037185">
    <property type="entry name" value="EmrE-like"/>
</dbReference>
<protein>
    <submittedName>
        <fullName evidence="5">EamA family transporter</fullName>
    </submittedName>
</protein>
<feature type="transmembrane region" description="Helical" evidence="3">
    <location>
        <begin position="133"/>
        <end position="152"/>
    </location>
</feature>
<evidence type="ECO:0000256" key="1">
    <source>
        <dbReference type="ARBA" id="ARBA00004127"/>
    </source>
</evidence>
<dbReference type="Pfam" id="PF00892">
    <property type="entry name" value="EamA"/>
    <property type="match status" value="1"/>
</dbReference>
<sequence length="153" mass="16351">MISGGLQAIRGADTLFPLLYGLMIGCLIAAYTLLDKAAVGFALMPPLLLNYGTIVGQVLMLTPKALRNVDQVKSDWKEHRKEAIGIGILNPLAYILVLTAMTFTQVSHVAPVRELSILIGTVMGAKMLSEGLGYRRIVAAATMVLGIIVITLS</sequence>
<gene>
    <name evidence="5" type="ORF">RWE15_12495</name>
</gene>
<dbReference type="Proteomes" id="UP001281447">
    <property type="component" value="Unassembled WGS sequence"/>
</dbReference>
<name>A0ABU5C786_9BACI</name>
<feature type="transmembrane region" description="Helical" evidence="3">
    <location>
        <begin position="40"/>
        <end position="62"/>
    </location>
</feature>
<comment type="caution">
    <text evidence="5">The sequence shown here is derived from an EMBL/GenBank/DDBJ whole genome shotgun (WGS) entry which is preliminary data.</text>
</comment>
<organism evidence="5 6">
    <name type="scientific">Tigheibacillus halophilus</name>
    <dbReference type="NCBI Taxonomy" id="361280"/>
    <lineage>
        <taxon>Bacteria</taxon>
        <taxon>Bacillati</taxon>
        <taxon>Bacillota</taxon>
        <taxon>Bacilli</taxon>
        <taxon>Bacillales</taxon>
        <taxon>Bacillaceae</taxon>
        <taxon>Tigheibacillus</taxon>
    </lineage>
</organism>
<comment type="subcellular location">
    <subcellularLocation>
        <location evidence="1">Endomembrane system</location>
        <topology evidence="1">Multi-pass membrane protein</topology>
    </subcellularLocation>
</comment>
<feature type="transmembrane region" description="Helical" evidence="3">
    <location>
        <begin position="83"/>
        <end position="103"/>
    </location>
</feature>
<evidence type="ECO:0000313" key="6">
    <source>
        <dbReference type="Proteomes" id="UP001281447"/>
    </source>
</evidence>
<reference evidence="5 6" key="1">
    <citation type="submission" date="2023-10" db="EMBL/GenBank/DDBJ databases">
        <title>Virgibacillus halophilus 5B73C genome.</title>
        <authorList>
            <person name="Miliotis G."/>
            <person name="Sengupta P."/>
            <person name="Hameed A."/>
            <person name="Chuvochina M."/>
            <person name="Mcdonagh F."/>
            <person name="Simpson A.C."/>
            <person name="Singh N.K."/>
            <person name="Rekha P.D."/>
            <person name="Raman K."/>
            <person name="Hugenholtz P."/>
            <person name="Venkateswaran K."/>
        </authorList>
    </citation>
    <scope>NUCLEOTIDE SEQUENCE [LARGE SCALE GENOMIC DNA]</scope>
    <source>
        <strain evidence="5 6">5B73C</strain>
    </source>
</reference>